<comment type="caution">
    <text evidence="2">The sequence shown here is derived from an EMBL/GenBank/DDBJ whole genome shotgun (WGS) entry which is preliminary data.</text>
</comment>
<gene>
    <name evidence="2" type="ORF">GMD78_18885</name>
</gene>
<protein>
    <submittedName>
        <fullName evidence="2">Uncharacterized protein</fullName>
    </submittedName>
</protein>
<keyword evidence="1" id="KW-0472">Membrane</keyword>
<proteinExistence type="predicted"/>
<keyword evidence="1" id="KW-0812">Transmembrane</keyword>
<sequence>MNRWFYFNLTVLIVAAWQVFQTFPSIPTHVLVGFIGLCFVLFNWTRHAVFSTIRNTTDRKRKIKLANISKKIMPFHRWIGTSALVIISVHALLVLDLFGFNWRNLKVVSGLLAGLILIAMVTTGWMRLVRPTGRKRKAHLYIGLSLFCFIAIHILL</sequence>
<keyword evidence="3" id="KW-1185">Reference proteome</keyword>
<accession>A0A6N8FQQ7</accession>
<dbReference type="Proteomes" id="UP000469125">
    <property type="component" value="Unassembled WGS sequence"/>
</dbReference>
<dbReference type="AlphaFoldDB" id="A0A6N8FQQ7"/>
<feature type="transmembrane region" description="Helical" evidence="1">
    <location>
        <begin position="74"/>
        <end position="95"/>
    </location>
</feature>
<dbReference type="EMBL" id="WOCA01000021">
    <property type="protein sequence ID" value="MUK90429.1"/>
    <property type="molecule type" value="Genomic_DNA"/>
</dbReference>
<evidence type="ECO:0000313" key="2">
    <source>
        <dbReference type="EMBL" id="MUK90429.1"/>
    </source>
</evidence>
<reference evidence="2 3" key="1">
    <citation type="submission" date="2019-11" db="EMBL/GenBank/DDBJ databases">
        <authorList>
            <person name="Li X."/>
        </authorList>
    </citation>
    <scope>NUCLEOTIDE SEQUENCE [LARGE SCALE GENOMIC DNA]</scope>
    <source>
        <strain evidence="2 3">L9</strain>
    </source>
</reference>
<feature type="transmembrane region" description="Helical" evidence="1">
    <location>
        <begin position="138"/>
        <end position="155"/>
    </location>
</feature>
<keyword evidence="1" id="KW-1133">Transmembrane helix</keyword>
<organism evidence="2 3">
    <name type="scientific">Ornithinibacillus caprae</name>
    <dbReference type="NCBI Taxonomy" id="2678566"/>
    <lineage>
        <taxon>Bacteria</taxon>
        <taxon>Bacillati</taxon>
        <taxon>Bacillota</taxon>
        <taxon>Bacilli</taxon>
        <taxon>Bacillales</taxon>
        <taxon>Bacillaceae</taxon>
        <taxon>Ornithinibacillus</taxon>
    </lineage>
</organism>
<feature type="transmembrane region" description="Helical" evidence="1">
    <location>
        <begin position="30"/>
        <end position="53"/>
    </location>
</feature>
<feature type="transmembrane region" description="Helical" evidence="1">
    <location>
        <begin position="107"/>
        <end position="126"/>
    </location>
</feature>
<evidence type="ECO:0000256" key="1">
    <source>
        <dbReference type="SAM" id="Phobius"/>
    </source>
</evidence>
<dbReference type="RefSeq" id="WP_155671214.1">
    <property type="nucleotide sequence ID" value="NZ_WOCA01000021.1"/>
</dbReference>
<evidence type="ECO:0000313" key="3">
    <source>
        <dbReference type="Proteomes" id="UP000469125"/>
    </source>
</evidence>
<name>A0A6N8FQQ7_9BACI</name>
<feature type="transmembrane region" description="Helical" evidence="1">
    <location>
        <begin position="5"/>
        <end position="24"/>
    </location>
</feature>